<dbReference type="InterPro" id="IPR019734">
    <property type="entry name" value="TPR_rpt"/>
</dbReference>
<protein>
    <submittedName>
        <fullName evidence="4">Tetratricopeptide repeat protein</fullName>
    </submittedName>
</protein>
<feature type="repeat" description="TPR" evidence="3">
    <location>
        <begin position="21"/>
        <end position="54"/>
    </location>
</feature>
<dbReference type="RefSeq" id="WP_163179661.1">
    <property type="nucleotide sequence ID" value="NZ_JAAIWM010000003.1"/>
</dbReference>
<organism evidence="4 5">
    <name type="scientific">Bacillus mesophilus</name>
    <dbReference type="NCBI Taxonomy" id="1808955"/>
    <lineage>
        <taxon>Bacteria</taxon>
        <taxon>Bacillati</taxon>
        <taxon>Bacillota</taxon>
        <taxon>Bacilli</taxon>
        <taxon>Bacillales</taxon>
        <taxon>Bacillaceae</taxon>
        <taxon>Bacillus</taxon>
    </lineage>
</organism>
<dbReference type="AlphaFoldDB" id="A0A6M0Q9K8"/>
<dbReference type="Proteomes" id="UP000481043">
    <property type="component" value="Unassembled WGS sequence"/>
</dbReference>
<reference evidence="4 5" key="1">
    <citation type="submission" date="2020-02" db="EMBL/GenBank/DDBJ databases">
        <title>Bacillus aquiflavi sp. nov., isolated from yellow water of strong flavor Chinese baijiu in Yibin region of China.</title>
        <authorList>
            <person name="Xie J."/>
        </authorList>
    </citation>
    <scope>NUCLEOTIDE SEQUENCE [LARGE SCALE GENOMIC DNA]</scope>
    <source>
        <strain evidence="4 5">SA4</strain>
    </source>
</reference>
<comment type="caution">
    <text evidence="4">The sequence shown here is derived from an EMBL/GenBank/DDBJ whole genome shotgun (WGS) entry which is preliminary data.</text>
</comment>
<dbReference type="SMART" id="SM00028">
    <property type="entry name" value="TPR"/>
    <property type="match status" value="4"/>
</dbReference>
<feature type="repeat" description="TPR" evidence="3">
    <location>
        <begin position="183"/>
        <end position="216"/>
    </location>
</feature>
<proteinExistence type="predicted"/>
<evidence type="ECO:0000256" key="1">
    <source>
        <dbReference type="ARBA" id="ARBA00022737"/>
    </source>
</evidence>
<dbReference type="Pfam" id="PF14559">
    <property type="entry name" value="TPR_19"/>
    <property type="match status" value="1"/>
</dbReference>
<evidence type="ECO:0000313" key="4">
    <source>
        <dbReference type="EMBL" id="NEY72200.1"/>
    </source>
</evidence>
<evidence type="ECO:0000256" key="2">
    <source>
        <dbReference type="ARBA" id="ARBA00022803"/>
    </source>
</evidence>
<name>A0A6M0Q9K8_9BACI</name>
<dbReference type="SUPFAM" id="SSF48452">
    <property type="entry name" value="TPR-like"/>
    <property type="match status" value="1"/>
</dbReference>
<dbReference type="PANTHER" id="PTHR44943:SF8">
    <property type="entry name" value="TPR REPEAT-CONTAINING PROTEIN MJ0263"/>
    <property type="match status" value="1"/>
</dbReference>
<gene>
    <name evidence="4" type="ORF">G4D63_10740</name>
</gene>
<dbReference type="InterPro" id="IPR011990">
    <property type="entry name" value="TPR-like_helical_dom_sf"/>
</dbReference>
<keyword evidence="2 3" id="KW-0802">TPR repeat</keyword>
<dbReference type="PROSITE" id="PS50005">
    <property type="entry name" value="TPR"/>
    <property type="match status" value="2"/>
</dbReference>
<evidence type="ECO:0000256" key="3">
    <source>
        <dbReference type="PROSITE-ProRule" id="PRU00339"/>
    </source>
</evidence>
<dbReference type="EMBL" id="JAAIWM010000003">
    <property type="protein sequence ID" value="NEY72200.1"/>
    <property type="molecule type" value="Genomic_DNA"/>
</dbReference>
<keyword evidence="1" id="KW-0677">Repeat</keyword>
<dbReference type="Gene3D" id="1.25.40.10">
    <property type="entry name" value="Tetratricopeptide repeat domain"/>
    <property type="match status" value="2"/>
</dbReference>
<dbReference type="PANTHER" id="PTHR44943">
    <property type="entry name" value="CELLULOSE SYNTHASE OPERON PROTEIN C"/>
    <property type="match status" value="1"/>
</dbReference>
<dbReference type="InterPro" id="IPR051685">
    <property type="entry name" value="Ycf3/AcsC/BcsC/TPR_MFPF"/>
</dbReference>
<keyword evidence="5" id="KW-1185">Reference proteome</keyword>
<accession>A0A6M0Q9K8</accession>
<evidence type="ECO:0000313" key="5">
    <source>
        <dbReference type="Proteomes" id="UP000481043"/>
    </source>
</evidence>
<sequence>MSKQIEATREKAVVIPFHLDGDYFYKKGLRAYRNRDFERSIQLLKRAHELEPEEPIILCQLAAVLSEIGEYQTSTEYLRIVINELDPEMVECYYFIANNFAHLGLFQEAKRNALKYMELSPDGEFIEDTEDLLEVLSLDSDEEEDEDDIIFLQDHARDLMEKGQFQEAIEILHELIDGHPQFWSAYNNLALSQFYMGKTDEALKTIEDVLVKNPGNLHAMCNKVVIHFYLRNDEVVNNLIDHLKVVHPMLMEHRYKLGATFGMVGRFDLSLQWLLSLKKAGYDGDATYYYWLTHAAYHMKHEQVAQYSWKKVLILSPDKRGSAPWEQAKPLEEKSHSELLSYYLHSKEQNKVISVKTSQYEKGLLVADLLYTRYQDDRSNLPTILAHWFHLLPMLSEKKLNNASALAAAVEFLFLEQIGKATTQAAVSRIYNISAATARKYISLLNAYRK</sequence>